<protein>
    <recommendedName>
        <fullName evidence="6">Amino acid transporter transmembrane domain-containing protein</fullName>
    </recommendedName>
</protein>
<comment type="caution">
    <text evidence="7">The sequence shown here is derived from an EMBL/GenBank/DDBJ whole genome shotgun (WGS) entry which is preliminary data.</text>
</comment>
<dbReference type="Proteomes" id="UP001162156">
    <property type="component" value="Unassembled WGS sequence"/>
</dbReference>
<sequence>MDRIPQKRHNISQIVLRTGAVMFVTAIAAAAGHHLDALIDLVGAIFLSTLGLLVPAFIDIVVNWNNWGALHWVLFKNFIIIILSLFGLFSGSYYAILNMTKG</sequence>
<name>A0AAV8XF55_9CUCU</name>
<accession>A0AAV8XF55</accession>
<evidence type="ECO:0000256" key="5">
    <source>
        <dbReference type="SAM" id="Phobius"/>
    </source>
</evidence>
<dbReference type="EMBL" id="JANEYF010003355">
    <property type="protein sequence ID" value="KAJ8937079.1"/>
    <property type="molecule type" value="Genomic_DNA"/>
</dbReference>
<evidence type="ECO:0000256" key="4">
    <source>
        <dbReference type="ARBA" id="ARBA00023136"/>
    </source>
</evidence>
<keyword evidence="2 5" id="KW-0812">Transmembrane</keyword>
<comment type="subcellular location">
    <subcellularLocation>
        <location evidence="1">Membrane</location>
    </subcellularLocation>
</comment>
<evidence type="ECO:0000256" key="3">
    <source>
        <dbReference type="ARBA" id="ARBA00022989"/>
    </source>
</evidence>
<gene>
    <name evidence="7" type="ORF">NQ314_012040</name>
</gene>
<keyword evidence="3 5" id="KW-1133">Transmembrane helix</keyword>
<feature type="transmembrane region" description="Helical" evidence="5">
    <location>
        <begin position="74"/>
        <end position="96"/>
    </location>
</feature>
<evidence type="ECO:0000313" key="8">
    <source>
        <dbReference type="Proteomes" id="UP001162156"/>
    </source>
</evidence>
<evidence type="ECO:0000313" key="7">
    <source>
        <dbReference type="EMBL" id="KAJ8937079.1"/>
    </source>
</evidence>
<keyword evidence="8" id="KW-1185">Reference proteome</keyword>
<organism evidence="7 8">
    <name type="scientific">Rhamnusium bicolor</name>
    <dbReference type="NCBI Taxonomy" id="1586634"/>
    <lineage>
        <taxon>Eukaryota</taxon>
        <taxon>Metazoa</taxon>
        <taxon>Ecdysozoa</taxon>
        <taxon>Arthropoda</taxon>
        <taxon>Hexapoda</taxon>
        <taxon>Insecta</taxon>
        <taxon>Pterygota</taxon>
        <taxon>Neoptera</taxon>
        <taxon>Endopterygota</taxon>
        <taxon>Coleoptera</taxon>
        <taxon>Polyphaga</taxon>
        <taxon>Cucujiformia</taxon>
        <taxon>Chrysomeloidea</taxon>
        <taxon>Cerambycidae</taxon>
        <taxon>Lepturinae</taxon>
        <taxon>Rhagiini</taxon>
        <taxon>Rhamnusium</taxon>
    </lineage>
</organism>
<evidence type="ECO:0000256" key="2">
    <source>
        <dbReference type="ARBA" id="ARBA00022692"/>
    </source>
</evidence>
<dbReference type="GO" id="GO:0016020">
    <property type="term" value="C:membrane"/>
    <property type="evidence" value="ECO:0007669"/>
    <property type="project" value="UniProtKB-SubCell"/>
</dbReference>
<feature type="transmembrane region" description="Helical" evidence="5">
    <location>
        <begin position="41"/>
        <end position="62"/>
    </location>
</feature>
<evidence type="ECO:0000256" key="1">
    <source>
        <dbReference type="ARBA" id="ARBA00004370"/>
    </source>
</evidence>
<evidence type="ECO:0000259" key="6">
    <source>
        <dbReference type="Pfam" id="PF01490"/>
    </source>
</evidence>
<keyword evidence="4 5" id="KW-0472">Membrane</keyword>
<dbReference type="InterPro" id="IPR013057">
    <property type="entry name" value="AA_transpt_TM"/>
</dbReference>
<feature type="transmembrane region" description="Helical" evidence="5">
    <location>
        <begin position="14"/>
        <end position="35"/>
    </location>
</feature>
<reference evidence="7" key="1">
    <citation type="journal article" date="2023" name="Insect Mol. Biol.">
        <title>Genome sequencing provides insights into the evolution of gene families encoding plant cell wall-degrading enzymes in longhorned beetles.</title>
        <authorList>
            <person name="Shin N.R."/>
            <person name="Okamura Y."/>
            <person name="Kirsch R."/>
            <person name="Pauchet Y."/>
        </authorList>
    </citation>
    <scope>NUCLEOTIDE SEQUENCE</scope>
    <source>
        <strain evidence="7">RBIC_L_NR</strain>
    </source>
</reference>
<feature type="domain" description="Amino acid transporter transmembrane" evidence="6">
    <location>
        <begin position="6"/>
        <end position="96"/>
    </location>
</feature>
<dbReference type="Pfam" id="PF01490">
    <property type="entry name" value="Aa_trans"/>
    <property type="match status" value="1"/>
</dbReference>
<dbReference type="AlphaFoldDB" id="A0AAV8XF55"/>
<proteinExistence type="predicted"/>